<dbReference type="InterPro" id="IPR024185">
    <property type="entry name" value="FTHF_cligase-like_sf"/>
</dbReference>
<comment type="catalytic activity">
    <reaction evidence="4">
        <text>(6S)-5-formyl-5,6,7,8-tetrahydrofolate + ATP = (6R)-5,10-methenyltetrahydrofolate + ADP + phosphate</text>
        <dbReference type="Rhea" id="RHEA:10488"/>
        <dbReference type="ChEBI" id="CHEBI:30616"/>
        <dbReference type="ChEBI" id="CHEBI:43474"/>
        <dbReference type="ChEBI" id="CHEBI:57455"/>
        <dbReference type="ChEBI" id="CHEBI:57457"/>
        <dbReference type="ChEBI" id="CHEBI:456216"/>
        <dbReference type="EC" id="6.3.3.2"/>
    </reaction>
</comment>
<proteinExistence type="inferred from homology"/>
<dbReference type="SUPFAM" id="SSF100950">
    <property type="entry name" value="NagB/RpiA/CoA transferase-like"/>
    <property type="match status" value="1"/>
</dbReference>
<evidence type="ECO:0000313" key="6">
    <source>
        <dbReference type="EMBL" id="KAK6635195.1"/>
    </source>
</evidence>
<evidence type="ECO:0000256" key="1">
    <source>
        <dbReference type="ARBA" id="ARBA00010638"/>
    </source>
</evidence>
<dbReference type="EMBL" id="JAWJWF010000003">
    <property type="protein sequence ID" value="KAK6635195.1"/>
    <property type="molecule type" value="Genomic_DNA"/>
</dbReference>
<name>A0ABR1B5F9_POLSC</name>
<dbReference type="Gene3D" id="3.40.50.10420">
    <property type="entry name" value="NagB/RpiA/CoA transferase-like"/>
    <property type="match status" value="1"/>
</dbReference>
<reference evidence="6 7" key="1">
    <citation type="submission" date="2023-09" db="EMBL/GenBank/DDBJ databases">
        <title>Genomes of two closely related lineages of the louse Polyplax serrata with different host specificities.</title>
        <authorList>
            <person name="Martinu J."/>
            <person name="Tarabai H."/>
            <person name="Stefka J."/>
            <person name="Hypsa V."/>
        </authorList>
    </citation>
    <scope>NUCLEOTIDE SEQUENCE [LARGE SCALE GENOMIC DNA]</scope>
    <source>
        <strain evidence="6">98ZLc_SE</strain>
    </source>
</reference>
<comment type="similarity">
    <text evidence="1">Belongs to the 5-formyltetrahydrofolate cyclo-ligase family.</text>
</comment>
<keyword evidence="3" id="KW-0067">ATP-binding</keyword>
<dbReference type="EC" id="6.3.3.2" evidence="5"/>
<sequence>MSDGENMTTAKSLLRKKLYATLKSLPTSEVTRQSDIVTNKVLNTVQFDRAKVVSIYLSMDKEIQTETLVEEILKRGKECFIPSDIHTWKQTRLDQLTGGPPESGKTLNYQYGRSSLVYVSFSG</sequence>
<organism evidence="6 7">
    <name type="scientific">Polyplax serrata</name>
    <name type="common">Common mouse louse</name>
    <dbReference type="NCBI Taxonomy" id="468196"/>
    <lineage>
        <taxon>Eukaryota</taxon>
        <taxon>Metazoa</taxon>
        <taxon>Ecdysozoa</taxon>
        <taxon>Arthropoda</taxon>
        <taxon>Hexapoda</taxon>
        <taxon>Insecta</taxon>
        <taxon>Pterygota</taxon>
        <taxon>Neoptera</taxon>
        <taxon>Paraneoptera</taxon>
        <taxon>Psocodea</taxon>
        <taxon>Troctomorpha</taxon>
        <taxon>Phthiraptera</taxon>
        <taxon>Anoplura</taxon>
        <taxon>Polyplacidae</taxon>
        <taxon>Polyplax</taxon>
    </lineage>
</organism>
<dbReference type="InterPro" id="IPR037171">
    <property type="entry name" value="NagB/RpiA_transferase-like"/>
</dbReference>
<evidence type="ECO:0000256" key="2">
    <source>
        <dbReference type="ARBA" id="ARBA00022741"/>
    </source>
</evidence>
<accession>A0ABR1B5F9</accession>
<dbReference type="Pfam" id="PF01812">
    <property type="entry name" value="5-FTHF_cyc-lig"/>
    <property type="match status" value="1"/>
</dbReference>
<dbReference type="PANTHER" id="PTHR23407:SF1">
    <property type="entry name" value="5-FORMYLTETRAHYDROFOLATE CYCLO-LIGASE"/>
    <property type="match status" value="1"/>
</dbReference>
<dbReference type="Proteomes" id="UP001359485">
    <property type="component" value="Unassembled WGS sequence"/>
</dbReference>
<comment type="caution">
    <text evidence="6">The sequence shown here is derived from an EMBL/GenBank/DDBJ whole genome shotgun (WGS) entry which is preliminary data.</text>
</comment>
<keyword evidence="7" id="KW-1185">Reference proteome</keyword>
<evidence type="ECO:0000256" key="3">
    <source>
        <dbReference type="ARBA" id="ARBA00022840"/>
    </source>
</evidence>
<protein>
    <recommendedName>
        <fullName evidence="5">5-formyltetrahydrofolate cyclo-ligase</fullName>
        <ecNumber evidence="5">6.3.3.2</ecNumber>
    </recommendedName>
</protein>
<keyword evidence="2" id="KW-0547">Nucleotide-binding</keyword>
<evidence type="ECO:0000313" key="7">
    <source>
        <dbReference type="Proteomes" id="UP001359485"/>
    </source>
</evidence>
<dbReference type="InterPro" id="IPR002698">
    <property type="entry name" value="FTHF_cligase"/>
</dbReference>
<dbReference type="PANTHER" id="PTHR23407">
    <property type="entry name" value="ATPASE INHIBITOR/5-FORMYLTETRAHYDROFOLATE CYCLO-LIGASE"/>
    <property type="match status" value="1"/>
</dbReference>
<evidence type="ECO:0000256" key="4">
    <source>
        <dbReference type="ARBA" id="ARBA00036539"/>
    </source>
</evidence>
<gene>
    <name evidence="6" type="ORF">RUM44_000446</name>
</gene>
<evidence type="ECO:0000256" key="5">
    <source>
        <dbReference type="ARBA" id="ARBA00038966"/>
    </source>
</evidence>